<dbReference type="SUPFAM" id="SSF47762">
    <property type="entry name" value="PAH2 domain"/>
    <property type="match status" value="1"/>
</dbReference>
<comment type="subcellular location">
    <subcellularLocation>
        <location evidence="1 3">Nucleus</location>
    </subcellularLocation>
</comment>
<dbReference type="Gene3D" id="1.20.1160.11">
    <property type="entry name" value="Paired amphipathic helix"/>
    <property type="match status" value="2"/>
</dbReference>
<dbReference type="EMBL" id="JAUIZM010000010">
    <property type="protein sequence ID" value="KAK1360094.1"/>
    <property type="molecule type" value="Genomic_DNA"/>
</dbReference>
<dbReference type="PANTHER" id="PTHR12346">
    <property type="entry name" value="SIN3B-RELATED"/>
    <property type="match status" value="1"/>
</dbReference>
<organism evidence="4 5">
    <name type="scientific">Heracleum sosnowskyi</name>
    <dbReference type="NCBI Taxonomy" id="360622"/>
    <lineage>
        <taxon>Eukaryota</taxon>
        <taxon>Viridiplantae</taxon>
        <taxon>Streptophyta</taxon>
        <taxon>Embryophyta</taxon>
        <taxon>Tracheophyta</taxon>
        <taxon>Spermatophyta</taxon>
        <taxon>Magnoliopsida</taxon>
        <taxon>eudicotyledons</taxon>
        <taxon>Gunneridae</taxon>
        <taxon>Pentapetalae</taxon>
        <taxon>asterids</taxon>
        <taxon>campanulids</taxon>
        <taxon>Apiales</taxon>
        <taxon>Apiaceae</taxon>
        <taxon>Apioideae</taxon>
        <taxon>apioid superclade</taxon>
        <taxon>Tordylieae</taxon>
        <taxon>Tordyliinae</taxon>
        <taxon>Heracleum</taxon>
    </lineage>
</organism>
<evidence type="ECO:0000313" key="5">
    <source>
        <dbReference type="Proteomes" id="UP001237642"/>
    </source>
</evidence>
<dbReference type="InterPro" id="IPR003822">
    <property type="entry name" value="PAH"/>
</dbReference>
<dbReference type="InterPro" id="IPR039774">
    <property type="entry name" value="Sin3-like"/>
</dbReference>
<comment type="caution">
    <text evidence="4">The sequence shown here is derived from an EMBL/GenBank/DDBJ whole genome shotgun (WGS) entry which is preliminary data.</text>
</comment>
<dbReference type="AlphaFoldDB" id="A0AAD8M5A1"/>
<keyword evidence="2 3" id="KW-0539">Nucleus</keyword>
<proteinExistence type="predicted"/>
<evidence type="ECO:0000313" key="4">
    <source>
        <dbReference type="EMBL" id="KAK1360094.1"/>
    </source>
</evidence>
<dbReference type="GO" id="GO:0003714">
    <property type="term" value="F:transcription corepressor activity"/>
    <property type="evidence" value="ECO:0007669"/>
    <property type="project" value="InterPro"/>
</dbReference>
<name>A0AAD8M5A1_9APIA</name>
<evidence type="ECO:0000256" key="1">
    <source>
        <dbReference type="ARBA" id="ARBA00004123"/>
    </source>
</evidence>
<dbReference type="Proteomes" id="UP001237642">
    <property type="component" value="Unassembled WGS sequence"/>
</dbReference>
<evidence type="ECO:0000256" key="3">
    <source>
        <dbReference type="PROSITE-ProRule" id="PRU00810"/>
    </source>
</evidence>
<keyword evidence="5" id="KW-1185">Reference proteome</keyword>
<sequence length="337" mass="39948">MKTSQQKQAIEFVYTVKQRFVAQPSKFDEFARILSELISSTGVKDLDFLVSKLKNLFTDDHQDLLLALNNFLPRNMKVVEKKESCDDNKYSWLLSDSDNEFFNKIRDRCIEKNDKSFSVLIKFCELIASCHDKRITVREVDAEFSDLFKDDPDLYIQCTELLADMWETSNEESGLDYSGFGFLNKRRKVVRRRSLFDKTMAVKEFYLYEMELGFSRIENTIVKLDQDPERFGECLTVHDKRCIVELYKGSDSDYTYKGEDLVEILQSCDPVRRIQARDVVVERLRRKMMLLEEQKLRLDHVWREIFEDIREKGAVYCHREFLDQMTEVSKNNYSDSE</sequence>
<dbReference type="PROSITE" id="PS51477">
    <property type="entry name" value="PAH"/>
    <property type="match status" value="1"/>
</dbReference>
<reference evidence="4" key="2">
    <citation type="submission" date="2023-05" db="EMBL/GenBank/DDBJ databases">
        <authorList>
            <person name="Schelkunov M.I."/>
        </authorList>
    </citation>
    <scope>NUCLEOTIDE SEQUENCE</scope>
    <source>
        <strain evidence="4">Hsosn_3</strain>
        <tissue evidence="4">Leaf</tissue>
    </source>
</reference>
<dbReference type="GO" id="GO:0005634">
    <property type="term" value="C:nucleus"/>
    <property type="evidence" value="ECO:0007669"/>
    <property type="project" value="UniProtKB-SubCell"/>
</dbReference>
<evidence type="ECO:0000256" key="2">
    <source>
        <dbReference type="ARBA" id="ARBA00023242"/>
    </source>
</evidence>
<protein>
    <submittedName>
        <fullName evidence="4">Uncharacterized protein</fullName>
    </submittedName>
</protein>
<accession>A0AAD8M5A1</accession>
<dbReference type="InterPro" id="IPR036600">
    <property type="entry name" value="PAH_sf"/>
</dbReference>
<reference evidence="4" key="1">
    <citation type="submission" date="2023-02" db="EMBL/GenBank/DDBJ databases">
        <title>Genome of toxic invasive species Heracleum sosnowskyi carries increased number of genes despite the absence of recent whole-genome duplications.</title>
        <authorList>
            <person name="Schelkunov M."/>
            <person name="Shtratnikova V."/>
            <person name="Makarenko M."/>
            <person name="Klepikova A."/>
            <person name="Omelchenko D."/>
            <person name="Novikova G."/>
            <person name="Obukhova E."/>
            <person name="Bogdanov V."/>
            <person name="Penin A."/>
            <person name="Logacheva M."/>
        </authorList>
    </citation>
    <scope>NUCLEOTIDE SEQUENCE</scope>
    <source>
        <strain evidence="4">Hsosn_3</strain>
        <tissue evidence="4">Leaf</tissue>
    </source>
</reference>
<gene>
    <name evidence="4" type="ORF">POM88_044568</name>
</gene>